<proteinExistence type="predicted"/>
<reference evidence="2 3" key="1">
    <citation type="journal article" date="2015" name="Nature">
        <title>rRNA introns, odd ribosomes, and small enigmatic genomes across a large radiation of phyla.</title>
        <authorList>
            <person name="Brown C.T."/>
            <person name="Hug L.A."/>
            <person name="Thomas B.C."/>
            <person name="Sharon I."/>
            <person name="Castelle C.J."/>
            <person name="Singh A."/>
            <person name="Wilkins M.J."/>
            <person name="Williams K.H."/>
            <person name="Banfield J.F."/>
        </authorList>
    </citation>
    <scope>NUCLEOTIDE SEQUENCE [LARGE SCALE GENOMIC DNA]</scope>
</reference>
<keyword evidence="1" id="KW-0812">Transmembrane</keyword>
<dbReference type="SUPFAM" id="SSF103473">
    <property type="entry name" value="MFS general substrate transporter"/>
    <property type="match status" value="1"/>
</dbReference>
<comment type="caution">
    <text evidence="2">The sequence shown here is derived from an EMBL/GenBank/DDBJ whole genome shotgun (WGS) entry which is preliminary data.</text>
</comment>
<feature type="transmembrane region" description="Helical" evidence="1">
    <location>
        <begin position="34"/>
        <end position="54"/>
    </location>
</feature>
<dbReference type="EMBL" id="LCFQ01000013">
    <property type="protein sequence ID" value="KKS97089.1"/>
    <property type="molecule type" value="Genomic_DNA"/>
</dbReference>
<evidence type="ECO:0000256" key="1">
    <source>
        <dbReference type="SAM" id="Phobius"/>
    </source>
</evidence>
<protein>
    <submittedName>
        <fullName evidence="2">Uncharacterized protein</fullName>
    </submittedName>
</protein>
<dbReference type="Proteomes" id="UP000034090">
    <property type="component" value="Unassembled WGS sequence"/>
</dbReference>
<gene>
    <name evidence="2" type="ORF">UV74_C0013G0211</name>
</gene>
<dbReference type="InterPro" id="IPR036259">
    <property type="entry name" value="MFS_trans_sf"/>
</dbReference>
<keyword evidence="1" id="KW-0472">Membrane</keyword>
<sequence length="144" mass="17153">MEDISRFISFCNRKAKSFVWWHIHFSEDSPGVQMMWFIGFIIGVMSSLLLFTWLSWPIALLIIPIWIYLWLWIMIVFALLILLPIITFEKWLGEDDKAKNENQDPNIVQQEEEEYFEERKEDATTPIETLLKNSVKYGSVFLDD</sequence>
<name>A0A0G1DHD9_9BACT</name>
<evidence type="ECO:0000313" key="3">
    <source>
        <dbReference type="Proteomes" id="UP000034090"/>
    </source>
</evidence>
<organism evidence="2 3">
    <name type="scientific">Candidatus Woesebacteria bacterium GW2011_GWB1_43_14</name>
    <dbReference type="NCBI Taxonomy" id="1618578"/>
    <lineage>
        <taxon>Bacteria</taxon>
        <taxon>Candidatus Woeseibacteriota</taxon>
    </lineage>
</organism>
<evidence type="ECO:0000313" key="2">
    <source>
        <dbReference type="EMBL" id="KKS97089.1"/>
    </source>
</evidence>
<dbReference type="AlphaFoldDB" id="A0A0G1DHD9"/>
<keyword evidence="1" id="KW-1133">Transmembrane helix</keyword>
<dbReference type="STRING" id="1618578.UV74_C0013G0211"/>
<feature type="transmembrane region" description="Helical" evidence="1">
    <location>
        <begin position="66"/>
        <end position="86"/>
    </location>
</feature>
<accession>A0A0G1DHD9</accession>